<dbReference type="Proteomes" id="UP001597510">
    <property type="component" value="Unassembled WGS sequence"/>
</dbReference>
<dbReference type="Pfam" id="PF03929">
    <property type="entry name" value="PepSY_TM"/>
    <property type="match status" value="1"/>
</dbReference>
<gene>
    <name evidence="2" type="ORF">ACFSR2_12210</name>
</gene>
<keyword evidence="1" id="KW-0812">Transmembrane</keyword>
<accession>A0ABW5J6J0</accession>
<dbReference type="PANTHER" id="PTHR34219">
    <property type="entry name" value="IRON-REGULATED INNER MEMBRANE PROTEIN-RELATED"/>
    <property type="match status" value="1"/>
</dbReference>
<feature type="transmembrane region" description="Helical" evidence="1">
    <location>
        <begin position="147"/>
        <end position="173"/>
    </location>
</feature>
<evidence type="ECO:0000313" key="2">
    <source>
        <dbReference type="EMBL" id="MFD2521651.1"/>
    </source>
</evidence>
<evidence type="ECO:0000313" key="3">
    <source>
        <dbReference type="Proteomes" id="UP001597510"/>
    </source>
</evidence>
<feature type="transmembrane region" description="Helical" evidence="1">
    <location>
        <begin position="12"/>
        <end position="34"/>
    </location>
</feature>
<keyword evidence="1" id="KW-1133">Transmembrane helix</keyword>
<dbReference type="InterPro" id="IPR005625">
    <property type="entry name" value="PepSY-ass_TM"/>
</dbReference>
<protein>
    <submittedName>
        <fullName evidence="2">PepSY-associated TM helix domain-containing protein</fullName>
    </submittedName>
</protein>
<keyword evidence="3" id="KW-1185">Reference proteome</keyword>
<comment type="caution">
    <text evidence="2">The sequence shown here is derived from an EMBL/GenBank/DDBJ whole genome shotgun (WGS) entry which is preliminary data.</text>
</comment>
<reference evidence="3" key="1">
    <citation type="journal article" date="2019" name="Int. J. Syst. Evol. Microbiol.">
        <title>The Global Catalogue of Microorganisms (GCM) 10K type strain sequencing project: providing services to taxonomists for standard genome sequencing and annotation.</title>
        <authorList>
            <consortium name="The Broad Institute Genomics Platform"/>
            <consortium name="The Broad Institute Genome Sequencing Center for Infectious Disease"/>
            <person name="Wu L."/>
            <person name="Ma J."/>
        </authorList>
    </citation>
    <scope>NUCLEOTIDE SEQUENCE [LARGE SCALE GENOMIC DNA]</scope>
    <source>
        <strain evidence="3">KCTC 52344</strain>
    </source>
</reference>
<dbReference type="EMBL" id="JBHULC010000011">
    <property type="protein sequence ID" value="MFD2521651.1"/>
    <property type="molecule type" value="Genomic_DNA"/>
</dbReference>
<keyword evidence="1" id="KW-0472">Membrane</keyword>
<organism evidence="2 3">
    <name type="scientific">Emticicia soli</name>
    <dbReference type="NCBI Taxonomy" id="2027878"/>
    <lineage>
        <taxon>Bacteria</taxon>
        <taxon>Pseudomonadati</taxon>
        <taxon>Bacteroidota</taxon>
        <taxon>Cytophagia</taxon>
        <taxon>Cytophagales</taxon>
        <taxon>Leadbetterellaceae</taxon>
        <taxon>Emticicia</taxon>
    </lineage>
</organism>
<sequence length="374" mass="42963">MKLNRQLFKVHSWLGLINGFFLILLGLSGSALVFKDEIDDWANKELLTVDVGHRDIRLHYIYEDITRRYPALDGIAWLNPKPGLGKAYNFRLYLNDARITSYDLGLISYNPYTGEVLREGSIDDLSPSVINWIYQYHFSLQLGVPGAAYVATLGICLIISIITGLIIYRKYILKVLTFRIKINRKNWRTITSDWHRIIGVWSLFFNAIIAFTGFWLNLFAYEPKVWANEMIPTPPNTLAKVSLDSLYAQALLQMPDLTPTYVYFPTQPNKHFFVRGLVEGEAPIWAGNNSIRFDAQTGELISINRIADERFWNKVEATFYSLHIGSYGGLPIKIIYVLIGLTPGFLSISGFLLWRRRRIRSKANIEAKNKRSQN</sequence>
<name>A0ABW5J6J0_9BACT</name>
<proteinExistence type="predicted"/>
<feature type="transmembrane region" description="Helical" evidence="1">
    <location>
        <begin position="334"/>
        <end position="354"/>
    </location>
</feature>
<feature type="transmembrane region" description="Helical" evidence="1">
    <location>
        <begin position="194"/>
        <end position="216"/>
    </location>
</feature>
<evidence type="ECO:0000256" key="1">
    <source>
        <dbReference type="SAM" id="Phobius"/>
    </source>
</evidence>
<dbReference type="RefSeq" id="WP_340235879.1">
    <property type="nucleotide sequence ID" value="NZ_JBBEWC010000005.1"/>
</dbReference>